<dbReference type="EMBL" id="RCSX01000012">
    <property type="protein sequence ID" value="KAF7927726.1"/>
    <property type="molecule type" value="Genomic_DNA"/>
</dbReference>
<keyword evidence="2" id="KW-0812">Transmembrane</keyword>
<dbReference type="Proteomes" id="UP000783213">
    <property type="component" value="Unassembled WGS sequence"/>
</dbReference>
<feature type="compositionally biased region" description="Polar residues" evidence="1">
    <location>
        <begin position="77"/>
        <end position="86"/>
    </location>
</feature>
<name>A0ABQ7IM53_9HELO</name>
<evidence type="ECO:0000256" key="2">
    <source>
        <dbReference type="SAM" id="Phobius"/>
    </source>
</evidence>
<dbReference type="RefSeq" id="XP_038810125.1">
    <property type="nucleotide sequence ID" value="XM_038953730.1"/>
</dbReference>
<evidence type="ECO:0008006" key="5">
    <source>
        <dbReference type="Google" id="ProtNLM"/>
    </source>
</evidence>
<dbReference type="GeneID" id="62232882"/>
<feature type="region of interest" description="Disordered" evidence="1">
    <location>
        <begin position="23"/>
        <end position="87"/>
    </location>
</feature>
<accession>A0ABQ7IM53</accession>
<gene>
    <name evidence="3" type="ORF">EAE98_006108</name>
</gene>
<organism evidence="3 4">
    <name type="scientific">Botrytis deweyae</name>
    <dbReference type="NCBI Taxonomy" id="2478750"/>
    <lineage>
        <taxon>Eukaryota</taxon>
        <taxon>Fungi</taxon>
        <taxon>Dikarya</taxon>
        <taxon>Ascomycota</taxon>
        <taxon>Pezizomycotina</taxon>
        <taxon>Leotiomycetes</taxon>
        <taxon>Helotiales</taxon>
        <taxon>Sclerotiniaceae</taxon>
        <taxon>Botrytis</taxon>
    </lineage>
</organism>
<evidence type="ECO:0000313" key="4">
    <source>
        <dbReference type="Proteomes" id="UP000783213"/>
    </source>
</evidence>
<keyword evidence="2" id="KW-1133">Transmembrane helix</keyword>
<protein>
    <recommendedName>
        <fullName evidence="5">Copper transporter</fullName>
    </recommendedName>
</protein>
<feature type="transmembrane region" description="Helical" evidence="2">
    <location>
        <begin position="210"/>
        <end position="227"/>
    </location>
</feature>
<evidence type="ECO:0000313" key="3">
    <source>
        <dbReference type="EMBL" id="KAF7927726.1"/>
    </source>
</evidence>
<feature type="compositionally biased region" description="Low complexity" evidence="1">
    <location>
        <begin position="29"/>
        <end position="61"/>
    </location>
</feature>
<comment type="caution">
    <text evidence="3">The sequence shown here is derived from an EMBL/GenBank/DDBJ whole genome shotgun (WGS) entry which is preliminary data.</text>
</comment>
<proteinExistence type="predicted"/>
<keyword evidence="2" id="KW-0472">Membrane</keyword>
<evidence type="ECO:0000256" key="1">
    <source>
        <dbReference type="SAM" id="MobiDB-lite"/>
    </source>
</evidence>
<feature type="transmembrane region" description="Helical" evidence="2">
    <location>
        <begin position="133"/>
        <end position="156"/>
    </location>
</feature>
<reference evidence="3 4" key="1">
    <citation type="journal article" date="2020" name="Genome Biol. Evol.">
        <title>Comparative genomics of Sclerotiniaceae.</title>
        <authorList>
            <person name="Valero Jimenez C.A."/>
            <person name="Steentjes M."/>
            <person name="Scholten O.E."/>
            <person name="Van Kan J.A.L."/>
        </authorList>
    </citation>
    <scope>NUCLEOTIDE SEQUENCE [LARGE SCALE GENOMIC DNA]</scope>
    <source>
        <strain evidence="3 4">B1</strain>
    </source>
</reference>
<sequence>MSPRPRPRPRSITSLYSLSGASSLTSIISTPTKPSASRSTSRSPSPSSIATNPNPSPNDNNPTPPPSEFIFPIPSSGDPSETSPLLSTPHRCLPRKLCICRHPNYTTHLHQTASTIQPTFNHFRHCSIQRSSLLNIQIISGTLLIFCLAIIILSPFPTHIENKNSALQRDIQSSHKCSTLASLHSPDDLINTNFSVQAQTQKLDTPQLKGIEFAIVCFAIFVICSIMRATSYVMSRWGVCFGGEGSDGNGDIFEEAEEEMLGYSHRRESMQDNIV</sequence>
<keyword evidence="4" id="KW-1185">Reference proteome</keyword>